<reference evidence="1 2" key="1">
    <citation type="submission" date="2015-07" db="EMBL/GenBank/DDBJ databases">
        <authorList>
            <consortium name="Pathogen Informatics"/>
        </authorList>
    </citation>
    <scope>NUCLEOTIDE SEQUENCE [LARGE SCALE GENOMIC DNA]</scope>
    <source>
        <strain evidence="1 2">A325</strain>
    </source>
</reference>
<gene>
    <name evidence="1" type="ORF">ERS013201_01653</name>
</gene>
<dbReference type="PANTHER" id="PTHR34631">
    <property type="match status" value="1"/>
</dbReference>
<dbReference type="InterPro" id="IPR053172">
    <property type="entry name" value="Tn903_transposase"/>
</dbReference>
<dbReference type="Proteomes" id="UP000046067">
    <property type="component" value="Unassembled WGS sequence"/>
</dbReference>
<evidence type="ECO:0000313" key="2">
    <source>
        <dbReference type="Proteomes" id="UP000046067"/>
    </source>
</evidence>
<protein>
    <submittedName>
        <fullName evidence="1">Transposase</fullName>
    </submittedName>
</protein>
<organism evidence="1 2">
    <name type="scientific">Vibrio cholerae</name>
    <dbReference type="NCBI Taxonomy" id="666"/>
    <lineage>
        <taxon>Bacteria</taxon>
        <taxon>Pseudomonadati</taxon>
        <taxon>Pseudomonadota</taxon>
        <taxon>Gammaproteobacteria</taxon>
        <taxon>Vibrionales</taxon>
        <taxon>Vibrionaceae</taxon>
        <taxon>Vibrio</taxon>
    </lineage>
</organism>
<evidence type="ECO:0000313" key="1">
    <source>
        <dbReference type="EMBL" id="CSC04740.1"/>
    </source>
</evidence>
<dbReference type="PANTHER" id="PTHR34631:SF3">
    <property type="entry name" value="ISSOD12 TRANSPOSASE TNPA_ISSOD12"/>
    <property type="match status" value="1"/>
</dbReference>
<accession>A0A655X346</accession>
<dbReference type="EMBL" id="CWQJ01000008">
    <property type="protein sequence ID" value="CSC04740.1"/>
    <property type="molecule type" value="Genomic_DNA"/>
</dbReference>
<sequence length="98" mass="11363">MLTRVPLKCPHYTVSVAELNRLKSHSNLELQTSDVIRHLAIHDTGLKVYGEGKWKGKKHDTDVKHRLWWKHHIAVDTDTHEIIVAQWSLSDTTYTAVR</sequence>
<name>A0A655X346_VIBCL</name>
<proteinExistence type="predicted"/>
<dbReference type="AlphaFoldDB" id="A0A655X346"/>